<accession>A0AAW8PXP1</accession>
<evidence type="ECO:0000256" key="1">
    <source>
        <dbReference type="ARBA" id="ARBA00012928"/>
    </source>
</evidence>
<dbReference type="InterPro" id="IPR029035">
    <property type="entry name" value="DHS-like_NAD/FAD-binding_dom"/>
</dbReference>
<dbReference type="GO" id="GO:0070403">
    <property type="term" value="F:NAD+ binding"/>
    <property type="evidence" value="ECO:0007669"/>
    <property type="project" value="InterPro"/>
</dbReference>
<dbReference type="Gene3D" id="3.30.1600.10">
    <property type="entry name" value="SIR2/SIRT2 'Small Domain"/>
    <property type="match status" value="1"/>
</dbReference>
<dbReference type="InterPro" id="IPR050134">
    <property type="entry name" value="NAD-dep_sirtuin_deacylases"/>
</dbReference>
<dbReference type="PROSITE" id="PS50305">
    <property type="entry name" value="SIRTUIN"/>
    <property type="match status" value="1"/>
</dbReference>
<evidence type="ECO:0000313" key="7">
    <source>
        <dbReference type="Proteomes" id="UP001253193"/>
    </source>
</evidence>
<dbReference type="PANTHER" id="PTHR11085:SF4">
    <property type="entry name" value="NAD-DEPENDENT PROTEIN DEACYLASE"/>
    <property type="match status" value="1"/>
</dbReference>
<reference evidence="6" key="1">
    <citation type="submission" date="2023-06" db="EMBL/GenBank/DDBJ databases">
        <title>Genomic Diversity of Vibrio spp. and Metagenomic Analysis of Pathogens in Florida Gulf Coastal Waters Following Hurricane Ian.</title>
        <authorList>
            <person name="Brumfield K.D."/>
        </authorList>
    </citation>
    <scope>NUCLEOTIDE SEQUENCE</scope>
    <source>
        <strain evidence="6">WBS2B-138</strain>
    </source>
</reference>
<dbReference type="InterPro" id="IPR003000">
    <property type="entry name" value="Sirtuin"/>
</dbReference>
<keyword evidence="2 6" id="KW-0808">Transferase</keyword>
<comment type="caution">
    <text evidence="6">The sequence shown here is derived from an EMBL/GenBank/DDBJ whole genome shotgun (WGS) entry which is preliminary data.</text>
</comment>
<evidence type="ECO:0000256" key="2">
    <source>
        <dbReference type="ARBA" id="ARBA00022679"/>
    </source>
</evidence>
<evidence type="ECO:0000256" key="3">
    <source>
        <dbReference type="ARBA" id="ARBA00023027"/>
    </source>
</evidence>
<dbReference type="RefSeq" id="WP_311019489.1">
    <property type="nucleotide sequence ID" value="NZ_JAUHGG010000003.1"/>
</dbReference>
<sequence>MAKPEVNHRKIVVFTGAGISLAAGIPTFRFGEDALWANHKVSEVATASALRKNPEAVISFFNDRKADILQAEPTQAHIAIANLEEKYEVVVITTNLDNLHEKAGSTNVIHVHGNIMNARSAVDSSLVYPMGDKPICIGDLCEHGAQLRPDVVLFDENVELKSVAQKELKDAGKVVIIGSSLSVKPICNIFKAARGRADKYLVAPDRIKPPYGFKPIYAKAEEYIPRLCKRWMEI</sequence>
<gene>
    <name evidence="6" type="ORF">QX249_08605</name>
</gene>
<dbReference type="AlphaFoldDB" id="A0AAW8PXP1"/>
<evidence type="ECO:0000259" key="5">
    <source>
        <dbReference type="PROSITE" id="PS50305"/>
    </source>
</evidence>
<proteinExistence type="predicted"/>
<evidence type="ECO:0000256" key="4">
    <source>
        <dbReference type="PROSITE-ProRule" id="PRU00236"/>
    </source>
</evidence>
<dbReference type="Pfam" id="PF02146">
    <property type="entry name" value="SIR2"/>
    <property type="match status" value="1"/>
</dbReference>
<dbReference type="GO" id="GO:0017136">
    <property type="term" value="F:histone deacetylase activity, NAD-dependent"/>
    <property type="evidence" value="ECO:0007669"/>
    <property type="project" value="TreeGrafter"/>
</dbReference>
<keyword evidence="6" id="KW-0012">Acyltransferase</keyword>
<name>A0AAW8PXP1_VIBPH</name>
<protein>
    <recommendedName>
        <fullName evidence="1">protein acetyllysine N-acetyltransferase</fullName>
        <ecNumber evidence="1">2.3.1.286</ecNumber>
    </recommendedName>
</protein>
<evidence type="ECO:0000313" key="6">
    <source>
        <dbReference type="EMBL" id="MDS1820717.1"/>
    </source>
</evidence>
<dbReference type="Gene3D" id="3.40.50.1220">
    <property type="entry name" value="TPP-binding domain"/>
    <property type="match status" value="1"/>
</dbReference>
<dbReference type="EC" id="2.3.1.286" evidence="1"/>
<dbReference type="InterPro" id="IPR026590">
    <property type="entry name" value="Ssirtuin_cat_dom"/>
</dbReference>
<dbReference type="PANTHER" id="PTHR11085">
    <property type="entry name" value="NAD-DEPENDENT PROTEIN DEACYLASE SIRTUIN-5, MITOCHONDRIAL-RELATED"/>
    <property type="match status" value="1"/>
</dbReference>
<comment type="caution">
    <text evidence="4">Lacks conserved residue(s) required for the propagation of feature annotation.</text>
</comment>
<organism evidence="6 7">
    <name type="scientific">Vibrio parahaemolyticus</name>
    <dbReference type="NCBI Taxonomy" id="670"/>
    <lineage>
        <taxon>Bacteria</taxon>
        <taxon>Pseudomonadati</taxon>
        <taxon>Pseudomonadota</taxon>
        <taxon>Gammaproteobacteria</taxon>
        <taxon>Vibrionales</taxon>
        <taxon>Vibrionaceae</taxon>
        <taxon>Vibrio</taxon>
    </lineage>
</organism>
<keyword evidence="3" id="KW-0520">NAD</keyword>
<dbReference type="InterPro" id="IPR026591">
    <property type="entry name" value="Sirtuin_cat_small_dom_sf"/>
</dbReference>
<dbReference type="EMBL" id="JAUHGG010000003">
    <property type="protein sequence ID" value="MDS1820717.1"/>
    <property type="molecule type" value="Genomic_DNA"/>
</dbReference>
<feature type="domain" description="Deacetylase sirtuin-type" evidence="5">
    <location>
        <begin position="1"/>
        <end position="234"/>
    </location>
</feature>
<dbReference type="Proteomes" id="UP001253193">
    <property type="component" value="Unassembled WGS sequence"/>
</dbReference>
<dbReference type="SUPFAM" id="SSF52467">
    <property type="entry name" value="DHS-like NAD/FAD-binding domain"/>
    <property type="match status" value="1"/>
</dbReference>